<dbReference type="InterPro" id="IPR023296">
    <property type="entry name" value="Glyco_hydro_beta-prop_sf"/>
</dbReference>
<dbReference type="SUPFAM" id="SSF75005">
    <property type="entry name" value="Arabinanase/levansucrase/invertase"/>
    <property type="match status" value="1"/>
</dbReference>
<protein>
    <recommendedName>
        <fullName evidence="3">Glycosyl hydrolase family 32 N-terminal domain-containing protein</fullName>
    </recommendedName>
</protein>
<dbReference type="Proteomes" id="UP000297385">
    <property type="component" value="Unassembled WGS sequence"/>
</dbReference>
<organism evidence="1 2">
    <name type="scientific">Paraburkholderia dipogonis</name>
    <dbReference type="NCBI Taxonomy" id="1211383"/>
    <lineage>
        <taxon>Bacteria</taxon>
        <taxon>Pseudomonadati</taxon>
        <taxon>Pseudomonadota</taxon>
        <taxon>Betaproteobacteria</taxon>
        <taxon>Burkholderiales</taxon>
        <taxon>Burkholderiaceae</taxon>
        <taxon>Paraburkholderia</taxon>
    </lineage>
</organism>
<dbReference type="AlphaFoldDB" id="A0A4Y8MSM2"/>
<dbReference type="RefSeq" id="WP_134462193.1">
    <property type="nucleotide sequence ID" value="NZ_JBHMFL010000113.1"/>
</dbReference>
<evidence type="ECO:0000313" key="1">
    <source>
        <dbReference type="EMBL" id="TFE40303.1"/>
    </source>
</evidence>
<evidence type="ECO:0008006" key="3">
    <source>
        <dbReference type="Google" id="ProtNLM"/>
    </source>
</evidence>
<name>A0A4Y8MSM2_9BURK</name>
<sequence length="306" mass="34349">MEWRKLGVVWCPNGDLWWARSHASCPTPLFLADGTLRLYVQGRDEKGIGRIGFVDVDAGDPTRVLRVSPDPVLDVGVPGAFDDNGVFQTCVLARPDGTLAMYYVGFEICHQIRYRLLTGLAISRDGGETFERLRATPILERSPQELHIRGGPFVVAEDGTYRMWYVAGSEWETLEGKAMPVYDLHYLESPDGIVWPDAGSRVFEMNRDAEHGFGRPYVVKKPDGYQMFYSVRKKQPLGYRMGYAESSDGRHWTRLDEKMGLDVSTSGWDNETVEYAAVVDAGDKTFCFYNGNDFGVTGFGVAELIK</sequence>
<accession>A0A4Y8MSM2</accession>
<comment type="caution">
    <text evidence="1">The sequence shown here is derived from an EMBL/GenBank/DDBJ whole genome shotgun (WGS) entry which is preliminary data.</text>
</comment>
<dbReference type="PANTHER" id="PTHR35279:SF1">
    <property type="entry name" value="ARABINANASE_LEVANSUCRASE_INVERTASE"/>
    <property type="match status" value="1"/>
</dbReference>
<gene>
    <name evidence="1" type="ORF">E2553_26345</name>
</gene>
<proteinExistence type="predicted"/>
<dbReference type="EMBL" id="SNVI01000002">
    <property type="protein sequence ID" value="TFE40303.1"/>
    <property type="molecule type" value="Genomic_DNA"/>
</dbReference>
<dbReference type="Gene3D" id="2.115.10.20">
    <property type="entry name" value="Glycosyl hydrolase domain, family 43"/>
    <property type="match status" value="2"/>
</dbReference>
<reference evidence="1 2" key="1">
    <citation type="submission" date="2019-03" db="EMBL/GenBank/DDBJ databases">
        <title>Complete Genome Sequence of Paraburkholderia dipogonis ICMP 19430T, a Nitrogen-fixing Symbiont of the South African Invasive Legume Dipogon lignosus in New Zealand.</title>
        <authorList>
            <person name="De Meyer S.E."/>
        </authorList>
    </citation>
    <scope>NUCLEOTIDE SEQUENCE [LARGE SCALE GENOMIC DNA]</scope>
    <source>
        <strain evidence="1 2">ICMP 19430</strain>
    </source>
</reference>
<evidence type="ECO:0000313" key="2">
    <source>
        <dbReference type="Proteomes" id="UP000297385"/>
    </source>
</evidence>
<dbReference type="PANTHER" id="PTHR35279">
    <property type="match status" value="1"/>
</dbReference>